<dbReference type="AlphaFoldDB" id="A0A1U8B0L6"/>
<reference evidence="17" key="1">
    <citation type="submission" date="2025-08" db="UniProtKB">
        <authorList>
            <consortium name="RefSeq"/>
        </authorList>
    </citation>
    <scope>IDENTIFICATION</scope>
</reference>
<evidence type="ECO:0000259" key="15">
    <source>
        <dbReference type="PROSITE" id="PS50941"/>
    </source>
</evidence>
<dbReference type="KEGG" id="nnu:104609579"/>
<accession>A0A1U8B0L6</accession>
<dbReference type="InterPro" id="IPR036861">
    <property type="entry name" value="Endochitinase-like_sf"/>
</dbReference>
<evidence type="ECO:0000313" key="16">
    <source>
        <dbReference type="Proteomes" id="UP000189703"/>
    </source>
</evidence>
<dbReference type="InterPro" id="IPR023346">
    <property type="entry name" value="Lysozyme-like_dom_sf"/>
</dbReference>
<dbReference type="SUPFAM" id="SSF101447">
    <property type="entry name" value="Formin homology 2 domain (FH2 domain)"/>
    <property type="match status" value="1"/>
</dbReference>
<dbReference type="GO" id="GO:0050832">
    <property type="term" value="P:defense response to fungus"/>
    <property type="evidence" value="ECO:0000318"/>
    <property type="project" value="GO_Central"/>
</dbReference>
<dbReference type="InterPro" id="IPR001002">
    <property type="entry name" value="Chitin-bd_1"/>
</dbReference>
<feature type="chain" id="PRO_5010549112" description="chitinase" evidence="14">
    <location>
        <begin position="28"/>
        <end position="356"/>
    </location>
</feature>
<dbReference type="STRING" id="4432.A0A1U8B0L6"/>
<dbReference type="GeneID" id="104609579"/>
<evidence type="ECO:0000256" key="9">
    <source>
        <dbReference type="ARBA" id="ARBA00023326"/>
    </source>
</evidence>
<dbReference type="Proteomes" id="UP000189703">
    <property type="component" value="Unplaced"/>
</dbReference>
<keyword evidence="4 14" id="KW-0732">Signal</keyword>
<dbReference type="GO" id="GO:0008061">
    <property type="term" value="F:chitin binding"/>
    <property type="evidence" value="ECO:0007669"/>
    <property type="project" value="UniProtKB-UniRule"/>
</dbReference>
<dbReference type="SUPFAM" id="SSF53955">
    <property type="entry name" value="Lysozyme-like"/>
    <property type="match status" value="1"/>
</dbReference>
<feature type="disulfide bond" evidence="11 12">
    <location>
        <begin position="45"/>
        <end position="59"/>
    </location>
</feature>
<feature type="domain" description="Chitin-binding type-1" evidence="15">
    <location>
        <begin position="28"/>
        <end position="69"/>
    </location>
</feature>
<feature type="disulfide bond" evidence="11 12">
    <location>
        <begin position="31"/>
        <end position="46"/>
    </location>
</feature>
<name>A0A1U8B0L6_NELNU</name>
<evidence type="ECO:0000256" key="1">
    <source>
        <dbReference type="ARBA" id="ARBA00000822"/>
    </source>
</evidence>
<dbReference type="InterPro" id="IPR016283">
    <property type="entry name" value="Glyco_hydro_19"/>
</dbReference>
<dbReference type="PROSITE" id="PS00774">
    <property type="entry name" value="CHITINASE_19_2"/>
    <property type="match status" value="1"/>
</dbReference>
<dbReference type="eggNOG" id="KOG4742">
    <property type="taxonomic scope" value="Eukaryota"/>
</dbReference>
<evidence type="ECO:0000256" key="5">
    <source>
        <dbReference type="ARBA" id="ARBA00022801"/>
    </source>
</evidence>
<dbReference type="PANTHER" id="PTHR22595">
    <property type="entry name" value="CHITINASE-RELATED"/>
    <property type="match status" value="1"/>
</dbReference>
<feature type="disulfide bond" evidence="11 12">
    <location>
        <begin position="40"/>
        <end position="52"/>
    </location>
</feature>
<organism evidence="16 17">
    <name type="scientific">Nelumbo nucifera</name>
    <name type="common">Sacred lotus</name>
    <dbReference type="NCBI Taxonomy" id="4432"/>
    <lineage>
        <taxon>Eukaryota</taxon>
        <taxon>Viridiplantae</taxon>
        <taxon>Streptophyta</taxon>
        <taxon>Embryophyta</taxon>
        <taxon>Tracheophyta</taxon>
        <taxon>Spermatophyta</taxon>
        <taxon>Magnoliopsida</taxon>
        <taxon>Proteales</taxon>
        <taxon>Nelumbonaceae</taxon>
        <taxon>Nelumbo</taxon>
    </lineage>
</organism>
<feature type="disulfide bond" evidence="11">
    <location>
        <begin position="196"/>
        <end position="204"/>
    </location>
</feature>
<dbReference type="OrthoDB" id="5985073at2759"/>
<keyword evidence="8" id="KW-0326">Glycosidase</keyword>
<dbReference type="PANTHER" id="PTHR22595:SF171">
    <property type="entry name" value="BASIC ENDOCHITINASE B"/>
    <property type="match status" value="1"/>
</dbReference>
<dbReference type="SMART" id="SM00270">
    <property type="entry name" value="ChtBD1"/>
    <property type="match status" value="1"/>
</dbReference>
<keyword evidence="9" id="KW-0624">Polysaccharide degradation</keyword>
<dbReference type="EC" id="3.2.1.14" evidence="2"/>
<dbReference type="PIRSF" id="PIRSF001060">
    <property type="entry name" value="Endochitinase"/>
    <property type="match status" value="1"/>
</dbReference>
<evidence type="ECO:0000256" key="4">
    <source>
        <dbReference type="ARBA" id="ARBA00022729"/>
    </source>
</evidence>
<dbReference type="GO" id="GO:0016998">
    <property type="term" value="P:cell wall macromolecule catabolic process"/>
    <property type="evidence" value="ECO:0007669"/>
    <property type="project" value="InterPro"/>
</dbReference>
<dbReference type="Pfam" id="PF00187">
    <property type="entry name" value="Chitin_bind_1"/>
    <property type="match status" value="1"/>
</dbReference>
<feature type="signal peptide" evidence="14">
    <location>
        <begin position="1"/>
        <end position="27"/>
    </location>
</feature>
<feature type="active site" description="Proton donor" evidence="10">
    <location>
        <position position="168"/>
    </location>
</feature>
<evidence type="ECO:0000256" key="6">
    <source>
        <dbReference type="ARBA" id="ARBA00023157"/>
    </source>
</evidence>
<dbReference type="RefSeq" id="XP_010274239.1">
    <property type="nucleotide sequence ID" value="XM_010275937.2"/>
</dbReference>
<evidence type="ECO:0000313" key="17">
    <source>
        <dbReference type="RefSeq" id="XP_010274239.1"/>
    </source>
</evidence>
<dbReference type="PROSITE" id="PS50941">
    <property type="entry name" value="CHIT_BIND_I_2"/>
    <property type="match status" value="1"/>
</dbReference>
<evidence type="ECO:0000256" key="3">
    <source>
        <dbReference type="ARBA" id="ARBA00022669"/>
    </source>
</evidence>
<keyword evidence="7" id="KW-0119">Carbohydrate metabolism</keyword>
<evidence type="ECO:0000256" key="10">
    <source>
        <dbReference type="PIRSR" id="PIRSR001060-1"/>
    </source>
</evidence>
<evidence type="ECO:0000256" key="13">
    <source>
        <dbReference type="SAM" id="MobiDB-lite"/>
    </source>
</evidence>
<keyword evidence="6 11" id="KW-1015">Disulfide bond</keyword>
<evidence type="ECO:0000256" key="12">
    <source>
        <dbReference type="PROSITE-ProRule" id="PRU00261"/>
    </source>
</evidence>
<evidence type="ECO:0000256" key="2">
    <source>
        <dbReference type="ARBA" id="ARBA00012729"/>
    </source>
</evidence>
<dbReference type="Gene3D" id="3.30.20.10">
    <property type="entry name" value="Endochitinase, domain 2"/>
    <property type="match status" value="1"/>
</dbReference>
<feature type="disulfide bond" evidence="11">
    <location>
        <begin position="125"/>
        <end position="186"/>
    </location>
</feature>
<dbReference type="GO" id="GO:0008843">
    <property type="term" value="F:endochitinase activity"/>
    <property type="evidence" value="ECO:0007669"/>
    <property type="project" value="UniProtKB-EC"/>
</dbReference>
<dbReference type="GO" id="GO:0006032">
    <property type="term" value="P:chitin catabolic process"/>
    <property type="evidence" value="ECO:0007669"/>
    <property type="project" value="InterPro"/>
</dbReference>
<dbReference type="SUPFAM" id="SSF57016">
    <property type="entry name" value="Plant lectins/antimicrobial peptides"/>
    <property type="match status" value="1"/>
</dbReference>
<sequence>MVRLCLLWVSPLLLSLLFAFALPSALADGECGPNFNNRTCAAGYCCSTYGYCGTTSIYCCESCASQCDYSKCSSPPPPYQPPPPPPPPPPYVPPPPPSGESVSSIITKELFEYMLLHRAETANGCVGGFYTYEAFIEAADSFAGFGTTGDSETRKRELAAFFGQTSQETTGGWDNAPDGRYAWGYCFVSEGAGDYCDPREEWPCVSGKQYYGRGPIQLSYNYNYGPAGAALGYDLLSDPDKVAEDPVMSFKTAIWFWMTAQSPKPSCHEVMTGQWTPSEADIAANRLPGYGVTTNIINGGVECGKGDGVETVKHRIGFYERYCGLLDVSMGDNLDCYYQKPFNAALAVGLQLVSSE</sequence>
<dbReference type="Pfam" id="PF00182">
    <property type="entry name" value="Glyco_hydro_19"/>
    <property type="match status" value="1"/>
</dbReference>
<feature type="disulfide bond" evidence="11 12">
    <location>
        <begin position="63"/>
        <end position="67"/>
    </location>
</feature>
<evidence type="ECO:0000256" key="11">
    <source>
        <dbReference type="PIRSR" id="PIRSR001060-2"/>
    </source>
</evidence>
<feature type="compositionally biased region" description="Pro residues" evidence="13">
    <location>
        <begin position="78"/>
        <end position="98"/>
    </location>
</feature>
<dbReference type="InterPro" id="IPR000726">
    <property type="entry name" value="Glyco_hydro_19_cat"/>
</dbReference>
<dbReference type="InParanoid" id="A0A1U8B0L6"/>
<feature type="region of interest" description="Disordered" evidence="13">
    <location>
        <begin position="78"/>
        <end position="101"/>
    </location>
</feature>
<keyword evidence="3 12" id="KW-0147">Chitin-binding</keyword>
<dbReference type="GO" id="GO:0004568">
    <property type="term" value="F:chitinase activity"/>
    <property type="evidence" value="ECO:0000318"/>
    <property type="project" value="GO_Central"/>
</dbReference>
<evidence type="ECO:0000256" key="14">
    <source>
        <dbReference type="SAM" id="SignalP"/>
    </source>
</evidence>
<comment type="catalytic activity">
    <reaction evidence="1">
        <text>Random endo-hydrolysis of N-acetyl-beta-D-glucosaminide (1-&gt;4)-beta-linkages in chitin and chitodextrins.</text>
        <dbReference type="EC" id="3.2.1.14"/>
    </reaction>
</comment>
<gene>
    <name evidence="17" type="primary">LOC104609579</name>
</gene>
<keyword evidence="5" id="KW-0378">Hydrolase</keyword>
<protein>
    <recommendedName>
        <fullName evidence="2">chitinase</fullName>
        <ecNumber evidence="2">3.2.1.14</ecNumber>
    </recommendedName>
</protein>
<dbReference type="CDD" id="cd00035">
    <property type="entry name" value="ChtBD1"/>
    <property type="match status" value="1"/>
</dbReference>
<keyword evidence="16" id="KW-1185">Reference proteome</keyword>
<feature type="disulfide bond" evidence="11">
    <location>
        <begin position="303"/>
        <end position="336"/>
    </location>
</feature>
<dbReference type="CDD" id="cd00325">
    <property type="entry name" value="chitinase_GH19"/>
    <property type="match status" value="1"/>
</dbReference>
<dbReference type="InterPro" id="IPR018371">
    <property type="entry name" value="Chitin-binding_1_CS"/>
</dbReference>
<dbReference type="FunFam" id="3.30.20.10:FF:000001">
    <property type="entry name" value="Endochitinase (Chitinase)"/>
    <property type="match status" value="1"/>
</dbReference>
<evidence type="ECO:0000256" key="8">
    <source>
        <dbReference type="ARBA" id="ARBA00023295"/>
    </source>
</evidence>
<dbReference type="OMA" id="NDERCHA"/>
<dbReference type="GO" id="GO:0000272">
    <property type="term" value="P:polysaccharide catabolic process"/>
    <property type="evidence" value="ECO:0007669"/>
    <property type="project" value="UniProtKB-KW"/>
</dbReference>
<dbReference type="PROSITE" id="PS00026">
    <property type="entry name" value="CHIT_BIND_I_1"/>
    <property type="match status" value="1"/>
</dbReference>
<dbReference type="Gene3D" id="1.10.530.10">
    <property type="match status" value="1"/>
</dbReference>
<proteinExistence type="predicted"/>
<dbReference type="Gene3D" id="3.30.60.10">
    <property type="entry name" value="Endochitinase-like"/>
    <property type="match status" value="1"/>
</dbReference>
<evidence type="ECO:0000256" key="7">
    <source>
        <dbReference type="ARBA" id="ARBA00023277"/>
    </source>
</evidence>